<evidence type="ECO:0000313" key="4">
    <source>
        <dbReference type="Proteomes" id="UP000749471"/>
    </source>
</evidence>
<keyword evidence="1" id="KW-0812">Transmembrane</keyword>
<dbReference type="RefSeq" id="WP_216515813.1">
    <property type="nucleotide sequence ID" value="NZ_JAHLPM010000001.1"/>
</dbReference>
<dbReference type="InterPro" id="IPR025436">
    <property type="entry name" value="DUF4179"/>
</dbReference>
<protein>
    <submittedName>
        <fullName evidence="3">DUF4179 domain-containing protein</fullName>
    </submittedName>
</protein>
<dbReference type="Proteomes" id="UP000749471">
    <property type="component" value="Unassembled WGS sequence"/>
</dbReference>
<dbReference type="EMBL" id="JAHLPM010000001">
    <property type="protein sequence ID" value="MBU5436529.1"/>
    <property type="molecule type" value="Genomic_DNA"/>
</dbReference>
<gene>
    <name evidence="3" type="ORF">KQI42_00835</name>
</gene>
<feature type="transmembrane region" description="Helical" evidence="1">
    <location>
        <begin position="50"/>
        <end position="71"/>
    </location>
</feature>
<comment type="caution">
    <text evidence="3">The sequence shown here is derived from an EMBL/GenBank/DDBJ whole genome shotgun (WGS) entry which is preliminary data.</text>
</comment>
<sequence length="439" mass="49736">MTNIEKLLKESKDNLDRLEVPEDMESRLRNALDNMPNRKIKRKNRTRGKVAALVIATLLVGSNMDTLAYYGKRLIGYESVMDGTLQELNELGKGQSINKSYKFKSGVTVTLDGIMLDDNNLIAFYTINDPKGKVEDKDSDLRVSIVGALNKDYTYSGSGEANEDGTEMRWVIACDAPKFYEKKMKLKIESMGTEQEEGVIEFKLDRTEAMGHKIKMSIYKKIKVDEREIKIKSLVASPTTTIIKGQIQNILELGVDHIKGERFMPENIDIVLLANGKEVQVKSSGISTDMKGINFYISYDALPVDIKDIEIKLVSFGGNHDTNESIELSKGSVNKTIKILEQDISINEVYESKGNTYINITTDENTTLSKVSLNIDGEKKELEKTLPGDYEKIVVEGTTQIKHTRTLEFRGTGEKLELNIQRMRYKKLYDETIYKHKIR</sequence>
<name>A0ABS6E0V2_9FIRM</name>
<feature type="domain" description="DUF4179" evidence="2">
    <location>
        <begin position="41"/>
        <end position="128"/>
    </location>
</feature>
<dbReference type="Pfam" id="PF13786">
    <property type="entry name" value="DUF4179"/>
    <property type="match status" value="1"/>
</dbReference>
<evidence type="ECO:0000313" key="3">
    <source>
        <dbReference type="EMBL" id="MBU5436529.1"/>
    </source>
</evidence>
<proteinExistence type="predicted"/>
<organism evidence="3 4">
    <name type="scientific">Tissierella simiarum</name>
    <dbReference type="NCBI Taxonomy" id="2841534"/>
    <lineage>
        <taxon>Bacteria</taxon>
        <taxon>Bacillati</taxon>
        <taxon>Bacillota</taxon>
        <taxon>Tissierellia</taxon>
        <taxon>Tissierellales</taxon>
        <taxon>Tissierellaceae</taxon>
        <taxon>Tissierella</taxon>
    </lineage>
</organism>
<keyword evidence="1" id="KW-1133">Transmembrane helix</keyword>
<evidence type="ECO:0000259" key="2">
    <source>
        <dbReference type="Pfam" id="PF13786"/>
    </source>
</evidence>
<keyword evidence="1" id="KW-0472">Membrane</keyword>
<keyword evidence="4" id="KW-1185">Reference proteome</keyword>
<evidence type="ECO:0000256" key="1">
    <source>
        <dbReference type="SAM" id="Phobius"/>
    </source>
</evidence>
<reference evidence="3 4" key="1">
    <citation type="submission" date="2021-06" db="EMBL/GenBank/DDBJ databases">
        <authorList>
            <person name="Sun Q."/>
            <person name="Li D."/>
        </authorList>
    </citation>
    <scope>NUCLEOTIDE SEQUENCE [LARGE SCALE GENOMIC DNA]</scope>
    <source>
        <strain evidence="3 4">MSJ-40</strain>
    </source>
</reference>
<accession>A0ABS6E0V2</accession>